<protein>
    <submittedName>
        <fullName evidence="6">2-hydroxyglutaryl-CoA dehydratase</fullName>
    </submittedName>
</protein>
<evidence type="ECO:0000313" key="6">
    <source>
        <dbReference type="EMBL" id="MBN7772972.1"/>
    </source>
</evidence>
<evidence type="ECO:0000256" key="1">
    <source>
        <dbReference type="ARBA" id="ARBA00001966"/>
    </source>
</evidence>
<dbReference type="EMBL" id="JAFJZZ010000002">
    <property type="protein sequence ID" value="MBN7772972.1"/>
    <property type="molecule type" value="Genomic_DNA"/>
</dbReference>
<name>A0A939D8E2_CLOAM</name>
<dbReference type="InterPro" id="IPR051805">
    <property type="entry name" value="Dehydratase_Activator_Redct"/>
</dbReference>
<dbReference type="PANTHER" id="PTHR32329">
    <property type="entry name" value="BIFUNCTIONAL PROTEIN [INCLUDES 2-HYDROXYACYL-COA DEHYDRATASE (N-TER) AND ITS ACTIVATOR DOMAIN (C_TERM)-RELATED"/>
    <property type="match status" value="1"/>
</dbReference>
<dbReference type="Gene3D" id="3.30.420.40">
    <property type="match status" value="2"/>
</dbReference>
<evidence type="ECO:0000313" key="7">
    <source>
        <dbReference type="Proteomes" id="UP000664545"/>
    </source>
</evidence>
<dbReference type="CDD" id="cd24036">
    <property type="entry name" value="ASKHA_NBD_BcrAD_BadFG_HgdC_HadI"/>
    <property type="match status" value="1"/>
</dbReference>
<dbReference type="RefSeq" id="WP_206581816.1">
    <property type="nucleotide sequence ID" value="NZ_JAFJZZ010000002.1"/>
</dbReference>
<dbReference type="SUPFAM" id="SSF53067">
    <property type="entry name" value="Actin-like ATPase domain"/>
    <property type="match status" value="1"/>
</dbReference>
<keyword evidence="4" id="KW-0411">Iron-sulfur</keyword>
<dbReference type="Proteomes" id="UP000664545">
    <property type="component" value="Unassembled WGS sequence"/>
</dbReference>
<reference evidence="6" key="1">
    <citation type="submission" date="2021-02" db="EMBL/GenBank/DDBJ databases">
        <title>Abyssanaerobacter marinus gen.nov., sp., nov, anaerobic bacterium isolated from the Onnuri vent field of Indian Ocean and suggestion of Mogibacteriaceae fam. nov., and proposal of reclassification of ambiguous this family's genus member.</title>
        <authorList>
            <person name="Kim Y.J."/>
            <person name="Yang J.-A."/>
        </authorList>
    </citation>
    <scope>NUCLEOTIDE SEQUENCE</scope>
    <source>
        <strain evidence="6">DSM 2634</strain>
    </source>
</reference>
<feature type="domain" description="ATPase BadF/BadG/BcrA/BcrD type" evidence="5">
    <location>
        <begin position="3"/>
        <end position="251"/>
    </location>
</feature>
<dbReference type="NCBIfam" id="TIGR00241">
    <property type="entry name" value="CoA_E_activ"/>
    <property type="match status" value="1"/>
</dbReference>
<comment type="cofactor">
    <cofactor evidence="1">
        <name>[4Fe-4S] cluster</name>
        <dbReference type="ChEBI" id="CHEBI:49883"/>
    </cofactor>
</comment>
<evidence type="ECO:0000256" key="3">
    <source>
        <dbReference type="ARBA" id="ARBA00023004"/>
    </source>
</evidence>
<gene>
    <name evidence="6" type="ORF">JYB65_06335</name>
</gene>
<dbReference type="InterPro" id="IPR002731">
    <property type="entry name" value="ATPase_BadF"/>
</dbReference>
<accession>A0A939D8E2</accession>
<proteinExistence type="predicted"/>
<keyword evidence="7" id="KW-1185">Reference proteome</keyword>
<organism evidence="6 7">
    <name type="scientific">Clostridium aminobutyricum</name>
    <dbReference type="NCBI Taxonomy" id="33953"/>
    <lineage>
        <taxon>Bacteria</taxon>
        <taxon>Bacillati</taxon>
        <taxon>Bacillota</taxon>
        <taxon>Clostridia</taxon>
        <taxon>Eubacteriales</taxon>
        <taxon>Clostridiaceae</taxon>
        <taxon>Clostridium</taxon>
    </lineage>
</organism>
<dbReference type="InterPro" id="IPR008275">
    <property type="entry name" value="CoA_E_activase_dom"/>
</dbReference>
<dbReference type="GO" id="GO:0051536">
    <property type="term" value="F:iron-sulfur cluster binding"/>
    <property type="evidence" value="ECO:0007669"/>
    <property type="project" value="UniProtKB-KW"/>
</dbReference>
<sequence length="263" mass="27638">MFLGIDIGSSSSKVAIINDNGELAAVSVINLGTGTNAYQTALEDALSQAKITLEDIQFTVATGYGRMNLKNADRQITEITCHAKGVHYLVGNVSTIVDIGGQDAKVIKLDSEGKVQNFVMNEKCAAGTGRFMEVMARVLGCELSDLSAMAEKSTKNISISNVCTVFAESEVISRLSAGEKLEDVARGAHVAIAKRVTGMCNRVGYSPKVVMTGGVALNANLVQALSAELGCEVEVVPHSQAAGAIGAAVFAYEIFNKEEDDNA</sequence>
<dbReference type="AlphaFoldDB" id="A0A939D8E2"/>
<evidence type="ECO:0000259" key="5">
    <source>
        <dbReference type="Pfam" id="PF01869"/>
    </source>
</evidence>
<dbReference type="Pfam" id="PF01869">
    <property type="entry name" value="BcrAD_BadFG"/>
    <property type="match status" value="1"/>
</dbReference>
<dbReference type="InterPro" id="IPR043129">
    <property type="entry name" value="ATPase_NBD"/>
</dbReference>
<keyword evidence="3" id="KW-0408">Iron</keyword>
<evidence type="ECO:0000256" key="4">
    <source>
        <dbReference type="ARBA" id="ARBA00023014"/>
    </source>
</evidence>
<evidence type="ECO:0000256" key="2">
    <source>
        <dbReference type="ARBA" id="ARBA00022723"/>
    </source>
</evidence>
<dbReference type="PANTHER" id="PTHR32329:SF2">
    <property type="entry name" value="BIFUNCTIONAL PROTEIN [INCLUDES 2-HYDROXYACYL-COA DEHYDRATASE (N-TER) AND ITS ACTIVATOR DOMAIN (C_TERM)"/>
    <property type="match status" value="1"/>
</dbReference>
<comment type="caution">
    <text evidence="6">The sequence shown here is derived from an EMBL/GenBank/DDBJ whole genome shotgun (WGS) entry which is preliminary data.</text>
</comment>
<dbReference type="GO" id="GO:0046872">
    <property type="term" value="F:metal ion binding"/>
    <property type="evidence" value="ECO:0007669"/>
    <property type="project" value="UniProtKB-KW"/>
</dbReference>
<keyword evidence="2" id="KW-0479">Metal-binding</keyword>